<evidence type="ECO:0000313" key="2">
    <source>
        <dbReference type="Proteomes" id="UP000001631"/>
    </source>
</evidence>
<sequence>MHRATPPPADQVLKSKRAKAKFKANHHWDSKNIVNGFEGTGSSHIYRAIQSPTTQGSEVPKVKHPKLFDFTLAKTGSSASTHGPYLLAPALQEANPKVRNILRPREISTAKGKRIDAPYEMPRDGVIWLLVYFKAGLANSEFCDQFISLASSGELFVQCRAWQVQDYLFH</sequence>
<dbReference type="InParanoid" id="C0NP96"/>
<gene>
    <name evidence="1" type="ORF">HCBG_04976</name>
</gene>
<evidence type="ECO:0000313" key="1">
    <source>
        <dbReference type="EMBL" id="EEH06756.1"/>
    </source>
</evidence>
<proteinExistence type="predicted"/>
<dbReference type="GeneID" id="69037992"/>
<dbReference type="AlphaFoldDB" id="C0NP96"/>
<organism evidence="1 2">
    <name type="scientific">Ajellomyces capsulatus (strain G186AR / H82 / ATCC MYA-2454 / RMSCC 2432)</name>
    <name type="common">Darling's disease fungus</name>
    <name type="synonym">Histoplasma capsulatum</name>
    <dbReference type="NCBI Taxonomy" id="447093"/>
    <lineage>
        <taxon>Eukaryota</taxon>
        <taxon>Fungi</taxon>
        <taxon>Dikarya</taxon>
        <taxon>Ascomycota</taxon>
        <taxon>Pezizomycotina</taxon>
        <taxon>Eurotiomycetes</taxon>
        <taxon>Eurotiomycetidae</taxon>
        <taxon>Onygenales</taxon>
        <taxon>Ajellomycetaceae</taxon>
        <taxon>Histoplasma</taxon>
    </lineage>
</organism>
<dbReference type="Proteomes" id="UP000001631">
    <property type="component" value="Unassembled WGS sequence"/>
</dbReference>
<accession>C0NP96</accession>
<dbReference type="HOGENOM" id="CLU_1585999_0_0_1"/>
<dbReference type="EMBL" id="GG663368">
    <property type="protein sequence ID" value="EEH06756.1"/>
    <property type="molecule type" value="Genomic_DNA"/>
</dbReference>
<keyword evidence="2" id="KW-1185">Reference proteome</keyword>
<protein>
    <submittedName>
        <fullName evidence="1">Uncharacterized protein</fullName>
    </submittedName>
</protein>
<dbReference type="RefSeq" id="XP_045287237.1">
    <property type="nucleotide sequence ID" value="XM_045432025.1"/>
</dbReference>
<name>C0NP96_AJECG</name>
<reference evidence="1" key="1">
    <citation type="submission" date="2009-02" db="EMBL/GenBank/DDBJ databases">
        <title>The Genome Sequence of Ajellomyces capsulatus strain G186AR.</title>
        <authorList>
            <consortium name="The Broad Institute Genome Sequencing Platform"/>
            <person name="Champion M."/>
            <person name="Cuomo C."/>
            <person name="Ma L.-J."/>
            <person name="Henn M.R."/>
            <person name="Sil A."/>
            <person name="Goldman B."/>
            <person name="Young S.K."/>
            <person name="Kodira C.D."/>
            <person name="Zeng Q."/>
            <person name="Koehrsen M."/>
            <person name="Alvarado L."/>
            <person name="Berlin A."/>
            <person name="Borenstein D."/>
            <person name="Chen Z."/>
            <person name="Engels R."/>
            <person name="Freedman E."/>
            <person name="Gellesch M."/>
            <person name="Goldberg J."/>
            <person name="Griggs A."/>
            <person name="Gujja S."/>
            <person name="Heiman D."/>
            <person name="Hepburn T."/>
            <person name="Howarth C."/>
            <person name="Jen D."/>
            <person name="Larson L."/>
            <person name="Lewis B."/>
            <person name="Mehta T."/>
            <person name="Park D."/>
            <person name="Pearson M."/>
            <person name="Roberts A."/>
            <person name="Saif S."/>
            <person name="Shea T."/>
            <person name="Shenoy N."/>
            <person name="Sisk P."/>
            <person name="Stolte C."/>
            <person name="Sykes S."/>
            <person name="Walk T."/>
            <person name="White J."/>
            <person name="Yandava C."/>
            <person name="Klein B."/>
            <person name="McEwen J.G."/>
            <person name="Puccia R."/>
            <person name="Goldman G.H."/>
            <person name="Felipe M.S."/>
            <person name="Nino-Vega G."/>
            <person name="San-Blas G."/>
            <person name="Taylor J."/>
            <person name="Mendoza L."/>
            <person name="Galagan J."/>
            <person name="Nusbaum C."/>
            <person name="Birren B."/>
        </authorList>
    </citation>
    <scope>NUCLEOTIDE SEQUENCE</scope>
    <source>
        <strain evidence="1">G186AR</strain>
    </source>
</reference>